<name>A0A498IHT4_MALDO</name>
<organism evidence="1 2">
    <name type="scientific">Malus domestica</name>
    <name type="common">Apple</name>
    <name type="synonym">Pyrus malus</name>
    <dbReference type="NCBI Taxonomy" id="3750"/>
    <lineage>
        <taxon>Eukaryota</taxon>
        <taxon>Viridiplantae</taxon>
        <taxon>Streptophyta</taxon>
        <taxon>Embryophyta</taxon>
        <taxon>Tracheophyta</taxon>
        <taxon>Spermatophyta</taxon>
        <taxon>Magnoliopsida</taxon>
        <taxon>eudicotyledons</taxon>
        <taxon>Gunneridae</taxon>
        <taxon>Pentapetalae</taxon>
        <taxon>rosids</taxon>
        <taxon>fabids</taxon>
        <taxon>Rosales</taxon>
        <taxon>Rosaceae</taxon>
        <taxon>Amygdaloideae</taxon>
        <taxon>Maleae</taxon>
        <taxon>Malus</taxon>
    </lineage>
</organism>
<dbReference type="EMBL" id="RDQH01000337">
    <property type="protein sequence ID" value="RXH82740.1"/>
    <property type="molecule type" value="Genomic_DNA"/>
</dbReference>
<dbReference type="AlphaFoldDB" id="A0A498IHT4"/>
<keyword evidence="2" id="KW-1185">Reference proteome</keyword>
<sequence>MNSSTPPFRDFTNLVLHSHAELHHQPFVILVVTSWRHPHQTHIVASSSISLQWWNQRLEEGLGQGERRWRKEDRSKKKA</sequence>
<proteinExistence type="predicted"/>
<reference evidence="1 2" key="1">
    <citation type="submission" date="2018-10" db="EMBL/GenBank/DDBJ databases">
        <title>A high-quality apple genome assembly.</title>
        <authorList>
            <person name="Hu J."/>
        </authorList>
    </citation>
    <scope>NUCLEOTIDE SEQUENCE [LARGE SCALE GENOMIC DNA]</scope>
    <source>
        <strain evidence="2">cv. HFTH1</strain>
        <tissue evidence="1">Young leaf</tissue>
    </source>
</reference>
<comment type="caution">
    <text evidence="1">The sequence shown here is derived from an EMBL/GenBank/DDBJ whole genome shotgun (WGS) entry which is preliminary data.</text>
</comment>
<gene>
    <name evidence="1" type="ORF">DVH24_003238</name>
</gene>
<dbReference type="Proteomes" id="UP000290289">
    <property type="component" value="Chromosome 11"/>
</dbReference>
<accession>A0A498IHT4</accession>
<evidence type="ECO:0000313" key="1">
    <source>
        <dbReference type="EMBL" id="RXH82740.1"/>
    </source>
</evidence>
<evidence type="ECO:0000313" key="2">
    <source>
        <dbReference type="Proteomes" id="UP000290289"/>
    </source>
</evidence>
<protein>
    <submittedName>
        <fullName evidence="1">Uncharacterized protein</fullName>
    </submittedName>
</protein>